<name>A0A4C1SSP4_EUMVA</name>
<evidence type="ECO:0000256" key="1">
    <source>
        <dbReference type="SAM" id="MobiDB-lite"/>
    </source>
</evidence>
<proteinExistence type="predicted"/>
<evidence type="ECO:0000313" key="4">
    <source>
        <dbReference type="Proteomes" id="UP000299102"/>
    </source>
</evidence>
<dbReference type="AlphaFoldDB" id="A0A4C1SSP4"/>
<protein>
    <submittedName>
        <fullName evidence="3">Uncharacterized protein</fullName>
    </submittedName>
</protein>
<feature type="compositionally biased region" description="Low complexity" evidence="1">
    <location>
        <begin position="138"/>
        <end position="152"/>
    </location>
</feature>
<evidence type="ECO:0000256" key="2">
    <source>
        <dbReference type="SAM" id="SignalP"/>
    </source>
</evidence>
<feature type="compositionally biased region" description="Basic and acidic residues" evidence="1">
    <location>
        <begin position="174"/>
        <end position="183"/>
    </location>
</feature>
<comment type="caution">
    <text evidence="3">The sequence shown here is derived from an EMBL/GenBank/DDBJ whole genome shotgun (WGS) entry which is preliminary data.</text>
</comment>
<accession>A0A4C1SSP4</accession>
<organism evidence="3 4">
    <name type="scientific">Eumeta variegata</name>
    <name type="common">Bagworm moth</name>
    <name type="synonym">Eumeta japonica</name>
    <dbReference type="NCBI Taxonomy" id="151549"/>
    <lineage>
        <taxon>Eukaryota</taxon>
        <taxon>Metazoa</taxon>
        <taxon>Ecdysozoa</taxon>
        <taxon>Arthropoda</taxon>
        <taxon>Hexapoda</taxon>
        <taxon>Insecta</taxon>
        <taxon>Pterygota</taxon>
        <taxon>Neoptera</taxon>
        <taxon>Endopterygota</taxon>
        <taxon>Lepidoptera</taxon>
        <taxon>Glossata</taxon>
        <taxon>Ditrysia</taxon>
        <taxon>Tineoidea</taxon>
        <taxon>Psychidae</taxon>
        <taxon>Oiketicinae</taxon>
        <taxon>Eumeta</taxon>
    </lineage>
</organism>
<reference evidence="3 4" key="1">
    <citation type="journal article" date="2019" name="Commun. Biol.">
        <title>The bagworm genome reveals a unique fibroin gene that provides high tensile strength.</title>
        <authorList>
            <person name="Kono N."/>
            <person name="Nakamura H."/>
            <person name="Ohtoshi R."/>
            <person name="Tomita M."/>
            <person name="Numata K."/>
            <person name="Arakawa K."/>
        </authorList>
    </citation>
    <scope>NUCLEOTIDE SEQUENCE [LARGE SCALE GENOMIC DNA]</scope>
</reference>
<keyword evidence="2" id="KW-0732">Signal</keyword>
<dbReference type="EMBL" id="BGZK01000013">
    <property type="protein sequence ID" value="GBP04268.1"/>
    <property type="molecule type" value="Genomic_DNA"/>
</dbReference>
<feature type="region of interest" description="Disordered" evidence="1">
    <location>
        <begin position="122"/>
        <end position="183"/>
    </location>
</feature>
<dbReference type="Proteomes" id="UP000299102">
    <property type="component" value="Unassembled WGS sequence"/>
</dbReference>
<gene>
    <name evidence="3" type="ORF">EVAR_6495_1</name>
</gene>
<evidence type="ECO:0000313" key="3">
    <source>
        <dbReference type="EMBL" id="GBP04268.1"/>
    </source>
</evidence>
<sequence>MHGKATHIFGWKVVAFCYFLIQFLNIGEARDEAERAAVRLLAMETNCGFCATESWPLLLSMPLRWSAGGSTGVGGAEYFAGFFLNSDIVAHFYFTDPFVSSAVSEPILDKIAPYNGPTNRVDRGESAWRRTAGRRGEAGATGAAREALGRARAPPPPLHTANRVARLRPVPADKASRPDHPPT</sequence>
<keyword evidence="4" id="KW-1185">Reference proteome</keyword>
<feature type="chain" id="PRO_5020039121" evidence="2">
    <location>
        <begin position="30"/>
        <end position="183"/>
    </location>
</feature>
<feature type="signal peptide" evidence="2">
    <location>
        <begin position="1"/>
        <end position="29"/>
    </location>
</feature>